<proteinExistence type="predicted"/>
<gene>
    <name evidence="2" type="ORF">METZ01_LOCUS338089</name>
</gene>
<dbReference type="AlphaFoldDB" id="A0A382QK25"/>
<sequence>MMLASLPGKDRAGDVSGAADGDNGLDVLTDKLVEMLGAMMTDVDADFLHHPHSQRVHLVCRIAAGTLHIKLIASRGAQDSFSHVAATTVPGAENQHGGLWLRHAQGSVDQANLSIQPL</sequence>
<reference evidence="2" key="1">
    <citation type="submission" date="2018-05" db="EMBL/GenBank/DDBJ databases">
        <authorList>
            <person name="Lanie J.A."/>
            <person name="Ng W.-L."/>
            <person name="Kazmierczak K.M."/>
            <person name="Andrzejewski T.M."/>
            <person name="Davidsen T.M."/>
            <person name="Wayne K.J."/>
            <person name="Tettelin H."/>
            <person name="Glass J.I."/>
            <person name="Rusch D."/>
            <person name="Podicherti R."/>
            <person name="Tsui H.-C.T."/>
            <person name="Winkler M.E."/>
        </authorList>
    </citation>
    <scope>NUCLEOTIDE SEQUENCE</scope>
</reference>
<protein>
    <submittedName>
        <fullName evidence="2">Uncharacterized protein</fullName>
    </submittedName>
</protein>
<name>A0A382QK25_9ZZZZ</name>
<accession>A0A382QK25</accession>
<evidence type="ECO:0000313" key="2">
    <source>
        <dbReference type="EMBL" id="SVC85235.1"/>
    </source>
</evidence>
<dbReference type="EMBL" id="UINC01114726">
    <property type="protein sequence ID" value="SVC85235.1"/>
    <property type="molecule type" value="Genomic_DNA"/>
</dbReference>
<organism evidence="2">
    <name type="scientific">marine metagenome</name>
    <dbReference type="NCBI Taxonomy" id="408172"/>
    <lineage>
        <taxon>unclassified sequences</taxon>
        <taxon>metagenomes</taxon>
        <taxon>ecological metagenomes</taxon>
    </lineage>
</organism>
<feature type="region of interest" description="Disordered" evidence="1">
    <location>
        <begin position="1"/>
        <end position="24"/>
    </location>
</feature>
<evidence type="ECO:0000256" key="1">
    <source>
        <dbReference type="SAM" id="MobiDB-lite"/>
    </source>
</evidence>